<evidence type="ECO:0000313" key="1">
    <source>
        <dbReference type="EMBL" id="TBU22668.1"/>
    </source>
</evidence>
<organism evidence="1">
    <name type="scientific">Dichomitus squalens</name>
    <dbReference type="NCBI Taxonomy" id="114155"/>
    <lineage>
        <taxon>Eukaryota</taxon>
        <taxon>Fungi</taxon>
        <taxon>Dikarya</taxon>
        <taxon>Basidiomycota</taxon>
        <taxon>Agaricomycotina</taxon>
        <taxon>Agaricomycetes</taxon>
        <taxon>Polyporales</taxon>
        <taxon>Polyporaceae</taxon>
        <taxon>Dichomitus</taxon>
    </lineage>
</organism>
<proteinExistence type="predicted"/>
<dbReference type="EMBL" id="ML143531">
    <property type="protein sequence ID" value="TBU22668.1"/>
    <property type="molecule type" value="Genomic_DNA"/>
</dbReference>
<gene>
    <name evidence="1" type="ORF">BD311DRAFT_792090</name>
</gene>
<name>A0A4Q9M927_9APHY</name>
<sequence length="74" mass="8169">MQSTTAVVVIWADTWPQIGFALQAALGTATPSILHWKTDEWRRRGHTGTIQKTASDVNAVTRHIKTVARMAKLA</sequence>
<dbReference type="AlphaFoldDB" id="A0A4Q9M927"/>
<reference evidence="1" key="1">
    <citation type="submission" date="2019-01" db="EMBL/GenBank/DDBJ databases">
        <title>Draft genome sequences of three monokaryotic isolates of the white-rot basidiomycete fungus Dichomitus squalens.</title>
        <authorList>
            <consortium name="DOE Joint Genome Institute"/>
            <person name="Lopez S.C."/>
            <person name="Andreopoulos B."/>
            <person name="Pangilinan J."/>
            <person name="Lipzen A."/>
            <person name="Riley R."/>
            <person name="Ahrendt S."/>
            <person name="Ng V."/>
            <person name="Barry K."/>
            <person name="Daum C."/>
            <person name="Grigoriev I.V."/>
            <person name="Hilden K.S."/>
            <person name="Makela M.R."/>
            <person name="de Vries R.P."/>
        </authorList>
    </citation>
    <scope>NUCLEOTIDE SEQUENCE [LARGE SCALE GENOMIC DNA]</scope>
    <source>
        <strain evidence="1">OM18370.1</strain>
    </source>
</reference>
<accession>A0A4Q9M927</accession>
<dbReference type="Proteomes" id="UP000292957">
    <property type="component" value="Unassembled WGS sequence"/>
</dbReference>
<protein>
    <submittedName>
        <fullName evidence="1">Uncharacterized protein</fullName>
    </submittedName>
</protein>